<protein>
    <submittedName>
        <fullName evidence="1">Uncharacterized protein</fullName>
    </submittedName>
</protein>
<reference evidence="2" key="1">
    <citation type="journal article" date="2016" name="Nat. Biotechnol.">
        <title>Sequencing wild and cultivated cassava and related species reveals extensive interspecific hybridization and genetic diversity.</title>
        <authorList>
            <person name="Bredeson J.V."/>
            <person name="Lyons J.B."/>
            <person name="Prochnik S.E."/>
            <person name="Wu G.A."/>
            <person name="Ha C.M."/>
            <person name="Edsinger-Gonzales E."/>
            <person name="Grimwood J."/>
            <person name="Schmutz J."/>
            <person name="Rabbi I.Y."/>
            <person name="Egesi C."/>
            <person name="Nauluvula P."/>
            <person name="Lebot V."/>
            <person name="Ndunguru J."/>
            <person name="Mkamilo G."/>
            <person name="Bart R.S."/>
            <person name="Setter T.L."/>
            <person name="Gleadow R.M."/>
            <person name="Kulakow P."/>
            <person name="Ferguson M.E."/>
            <person name="Rounsley S."/>
            <person name="Rokhsar D.S."/>
        </authorList>
    </citation>
    <scope>NUCLEOTIDE SEQUENCE [LARGE SCALE GENOMIC DNA]</scope>
    <source>
        <strain evidence="2">cv. AM560-2</strain>
    </source>
</reference>
<dbReference type="EMBL" id="CM004387">
    <property type="protein sequence ID" value="KAG8662960.1"/>
    <property type="molecule type" value="Genomic_DNA"/>
</dbReference>
<accession>A0ACB7IFG5</accession>
<keyword evidence="2" id="KW-1185">Reference proteome</keyword>
<evidence type="ECO:0000313" key="2">
    <source>
        <dbReference type="Proteomes" id="UP000091857"/>
    </source>
</evidence>
<gene>
    <name evidence="1" type="ORF">MANES_01G159500v8</name>
</gene>
<evidence type="ECO:0000313" key="1">
    <source>
        <dbReference type="EMBL" id="KAG8662960.1"/>
    </source>
</evidence>
<name>A0ACB7IFG5_MANES</name>
<proteinExistence type="predicted"/>
<comment type="caution">
    <text evidence="1">The sequence shown here is derived from an EMBL/GenBank/DDBJ whole genome shotgun (WGS) entry which is preliminary data.</text>
</comment>
<sequence>MDYAIWGGLDVALVCQVLWAFSIFIHGMLRISSEDVAMSLSFLCFFMVSEPCVAVHPLHIIHFIVCCQVLSCQSCVHDLNSEWQPPGRKDIVEYFTLRDLWDCYGEWSAYGAGTQVLLNKGESVMQYYVPYLSAIQIYSNKSSLTSRNLNPRELTDAVDFESDCWSDDSTSDELSRSLSNNSNRTWDTISEDLSIDHEGSLLTKDRFGYLYLHYCEISSPCWRVPLMEKITELAKNHPGLMTLKNVDLSPASFMAVAWYPIYHIPSQRNDKDLSTCFLTYHTLSSSFQDCENEYEHGVMVDPLAATSVKSKGKNSTGISLPPFGMATYKMQGGVWVNPVTSDFERMIYLRNAADSWLKQLDFHHPDYNFFVYHTPISEEITQ</sequence>
<organism evidence="1 2">
    <name type="scientific">Manihot esculenta</name>
    <name type="common">Cassava</name>
    <name type="synonym">Jatropha manihot</name>
    <dbReference type="NCBI Taxonomy" id="3983"/>
    <lineage>
        <taxon>Eukaryota</taxon>
        <taxon>Viridiplantae</taxon>
        <taxon>Streptophyta</taxon>
        <taxon>Embryophyta</taxon>
        <taxon>Tracheophyta</taxon>
        <taxon>Spermatophyta</taxon>
        <taxon>Magnoliopsida</taxon>
        <taxon>eudicotyledons</taxon>
        <taxon>Gunneridae</taxon>
        <taxon>Pentapetalae</taxon>
        <taxon>rosids</taxon>
        <taxon>fabids</taxon>
        <taxon>Malpighiales</taxon>
        <taxon>Euphorbiaceae</taxon>
        <taxon>Crotonoideae</taxon>
        <taxon>Manihoteae</taxon>
        <taxon>Manihot</taxon>
    </lineage>
</organism>
<dbReference type="Proteomes" id="UP000091857">
    <property type="component" value="Chromosome 1"/>
</dbReference>